<evidence type="ECO:0000256" key="2">
    <source>
        <dbReference type="ARBA" id="ARBA00010790"/>
    </source>
</evidence>
<dbReference type="EMBL" id="FMAJ01000010">
    <property type="protein sequence ID" value="SCB60340.1"/>
    <property type="molecule type" value="Genomic_DNA"/>
</dbReference>
<dbReference type="InterPro" id="IPR012132">
    <property type="entry name" value="GMC_OxRdtase"/>
</dbReference>
<dbReference type="STRING" id="1138170.GA0061105_110143"/>
<dbReference type="GO" id="GO:0050660">
    <property type="term" value="F:flavin adenine dinucleotide binding"/>
    <property type="evidence" value="ECO:0007669"/>
    <property type="project" value="InterPro"/>
</dbReference>
<evidence type="ECO:0000259" key="7">
    <source>
        <dbReference type="PROSITE" id="PS00623"/>
    </source>
</evidence>
<comment type="cofactor">
    <cofactor evidence="1 5">
        <name>FAD</name>
        <dbReference type="ChEBI" id="CHEBI:57692"/>
    </cofactor>
</comment>
<dbReference type="InterPro" id="IPR000172">
    <property type="entry name" value="GMC_OxRdtase_N"/>
</dbReference>
<evidence type="ECO:0000313" key="8">
    <source>
        <dbReference type="EMBL" id="SCB60340.1"/>
    </source>
</evidence>
<proteinExistence type="inferred from homology"/>
<dbReference type="PROSITE" id="PS51257">
    <property type="entry name" value="PROKAR_LIPOPROTEIN"/>
    <property type="match status" value="1"/>
</dbReference>
<dbReference type="GO" id="GO:0016614">
    <property type="term" value="F:oxidoreductase activity, acting on CH-OH group of donors"/>
    <property type="evidence" value="ECO:0007669"/>
    <property type="project" value="InterPro"/>
</dbReference>
<name>A0A1C3Y784_9HYPH</name>
<comment type="similarity">
    <text evidence="2 6">Belongs to the GMC oxidoreductase family.</text>
</comment>
<dbReference type="Gene3D" id="3.30.560.10">
    <property type="entry name" value="Glucose Oxidase, domain 3"/>
    <property type="match status" value="1"/>
</dbReference>
<evidence type="ECO:0000256" key="6">
    <source>
        <dbReference type="RuleBase" id="RU003968"/>
    </source>
</evidence>
<dbReference type="RefSeq" id="WP_064696524.1">
    <property type="nucleotide sequence ID" value="NZ_FMAJ01000010.1"/>
</dbReference>
<evidence type="ECO:0000256" key="5">
    <source>
        <dbReference type="PIRSR" id="PIRSR000137-2"/>
    </source>
</evidence>
<feature type="domain" description="Glucose-methanol-choline oxidoreductase N-terminal" evidence="7">
    <location>
        <begin position="84"/>
        <end position="107"/>
    </location>
</feature>
<keyword evidence="3 6" id="KW-0285">Flavoprotein</keyword>
<organism evidence="8 9">
    <name type="scientific">Rhizobium aethiopicum</name>
    <dbReference type="NCBI Taxonomy" id="1138170"/>
    <lineage>
        <taxon>Bacteria</taxon>
        <taxon>Pseudomonadati</taxon>
        <taxon>Pseudomonadota</taxon>
        <taxon>Alphaproteobacteria</taxon>
        <taxon>Hyphomicrobiales</taxon>
        <taxon>Rhizobiaceae</taxon>
        <taxon>Rhizobium/Agrobacterium group</taxon>
        <taxon>Rhizobium</taxon>
    </lineage>
</organism>
<dbReference type="Pfam" id="PF05199">
    <property type="entry name" value="GMC_oxred_C"/>
    <property type="match status" value="1"/>
</dbReference>
<dbReference type="Proteomes" id="UP000198723">
    <property type="component" value="Unassembled WGS sequence"/>
</dbReference>
<reference evidence="8 9" key="1">
    <citation type="submission" date="2016-08" db="EMBL/GenBank/DDBJ databases">
        <authorList>
            <person name="Seilhamer J.J."/>
        </authorList>
    </citation>
    <scope>NUCLEOTIDE SEQUENCE [LARGE SCALE GENOMIC DNA]</scope>
    <source>
        <strain evidence="8 9">HBR26</strain>
    </source>
</reference>
<keyword evidence="4 5" id="KW-0274">FAD</keyword>
<feature type="binding site" evidence="5">
    <location>
        <position position="227"/>
    </location>
    <ligand>
        <name>FAD</name>
        <dbReference type="ChEBI" id="CHEBI:57692"/>
    </ligand>
</feature>
<evidence type="ECO:0000313" key="9">
    <source>
        <dbReference type="Proteomes" id="UP000198723"/>
    </source>
</evidence>
<dbReference type="PROSITE" id="PS00623">
    <property type="entry name" value="GMC_OXRED_1"/>
    <property type="match status" value="1"/>
</dbReference>
<evidence type="ECO:0000256" key="3">
    <source>
        <dbReference type="ARBA" id="ARBA00022630"/>
    </source>
</evidence>
<dbReference type="Gene3D" id="3.50.50.60">
    <property type="entry name" value="FAD/NAD(P)-binding domain"/>
    <property type="match status" value="1"/>
</dbReference>
<dbReference type="SUPFAM" id="SSF54373">
    <property type="entry name" value="FAD-linked reductases, C-terminal domain"/>
    <property type="match status" value="1"/>
</dbReference>
<accession>A0A1C3Y784</accession>
<dbReference type="Pfam" id="PF00732">
    <property type="entry name" value="GMC_oxred_N"/>
    <property type="match status" value="1"/>
</dbReference>
<gene>
    <name evidence="8" type="ORF">GA0061105_110143</name>
</gene>
<dbReference type="InterPro" id="IPR007867">
    <property type="entry name" value="GMC_OxRtase_C"/>
</dbReference>
<protein>
    <submittedName>
        <fullName evidence="8">GMC oxidoreductase</fullName>
    </submittedName>
</protein>
<dbReference type="InterPro" id="IPR036188">
    <property type="entry name" value="FAD/NAD-bd_sf"/>
</dbReference>
<evidence type="ECO:0000256" key="1">
    <source>
        <dbReference type="ARBA" id="ARBA00001974"/>
    </source>
</evidence>
<dbReference type="SUPFAM" id="SSF51905">
    <property type="entry name" value="FAD/NAD(P)-binding domain"/>
    <property type="match status" value="1"/>
</dbReference>
<sequence length="541" mass="58641">MTPDRSFDFIIAGGGSAACVAAMRLVRDFGFSVLIIERGPRNTARLMSFPAGYMKYLARDDFLEMHHTVPQPQLGGRGPVVPVARALGGGSAVNAMVYMRGQKEDYDGWAAHLGNGSEWSYEDMLPHFKGIEANSRFNNLYHGISGNLRVSEPRHISDTTEDFILAAQGLGHPYNPDFNGARQNGVGIMQHTFAPWGRRIERSDAKKAFLDPLAGDSRLEIVTQARVDRILIEGGRAVGVVYTSNGESRSVLATHEVLIAAGTYNSAKLMMLSGIGPADDLREHGIAVAADLPGVGANLQDHHEVPVIASTKSKSGYFGEDRGWPMIRNGLQYLLFNSGPVTTTGIESCLFYDPDGGDRPTIQLYCAPIVYLDRDVSSAKPTYGVTFTSCLLRPKARGSVKLRSPNPADQPLVDCNFFGDPDDLRLTLASLKTARRLLETAPFKDKIADEILPGRSLQDETSLAKFAGQTVKTNYHPSGSLRMGPQTDPMSVVDGRLRVRGVDGLRVIDCSIIPFIPSGNTNAPAMAIGSKAASLIAEDYR</sequence>
<evidence type="ECO:0000256" key="4">
    <source>
        <dbReference type="ARBA" id="ARBA00022827"/>
    </source>
</evidence>
<feature type="binding site" evidence="5">
    <location>
        <begin position="94"/>
        <end position="97"/>
    </location>
    <ligand>
        <name>FAD</name>
        <dbReference type="ChEBI" id="CHEBI:57692"/>
    </ligand>
</feature>
<dbReference type="AlphaFoldDB" id="A0A1C3Y784"/>
<dbReference type="PANTHER" id="PTHR11552">
    <property type="entry name" value="GLUCOSE-METHANOL-CHOLINE GMC OXIDOREDUCTASE"/>
    <property type="match status" value="1"/>
</dbReference>
<dbReference type="PANTHER" id="PTHR11552:SF147">
    <property type="entry name" value="CHOLINE DEHYDROGENASE, MITOCHONDRIAL"/>
    <property type="match status" value="1"/>
</dbReference>
<dbReference type="PIRSF" id="PIRSF000137">
    <property type="entry name" value="Alcohol_oxidase"/>
    <property type="match status" value="1"/>
</dbReference>